<organism evidence="2 3">
    <name type="scientific">Hypocrea virens (strain Gv29-8 / FGSC 10586)</name>
    <name type="common">Gliocladium virens</name>
    <name type="synonym">Trichoderma virens</name>
    <dbReference type="NCBI Taxonomy" id="413071"/>
    <lineage>
        <taxon>Eukaryota</taxon>
        <taxon>Fungi</taxon>
        <taxon>Dikarya</taxon>
        <taxon>Ascomycota</taxon>
        <taxon>Pezizomycotina</taxon>
        <taxon>Sordariomycetes</taxon>
        <taxon>Hypocreomycetidae</taxon>
        <taxon>Hypocreales</taxon>
        <taxon>Hypocreaceae</taxon>
        <taxon>Trichoderma</taxon>
    </lineage>
</organism>
<dbReference type="OMA" id="MEISHGE"/>
<dbReference type="HOGENOM" id="CLU_1046060_0_0_1"/>
<dbReference type="InParanoid" id="G9MSF1"/>
<proteinExistence type="predicted"/>
<keyword evidence="3" id="KW-1185">Reference proteome</keyword>
<dbReference type="InterPro" id="IPR002156">
    <property type="entry name" value="RNaseH_domain"/>
</dbReference>
<dbReference type="RefSeq" id="XP_013956394.1">
    <property type="nucleotide sequence ID" value="XM_014100919.1"/>
</dbReference>
<dbReference type="PROSITE" id="PS50879">
    <property type="entry name" value="RNASE_H_1"/>
    <property type="match status" value="1"/>
</dbReference>
<gene>
    <name evidence="2" type="ORF">TRIVIDRAFT_221450</name>
</gene>
<dbReference type="GO" id="GO:0003676">
    <property type="term" value="F:nucleic acid binding"/>
    <property type="evidence" value="ECO:0007669"/>
    <property type="project" value="InterPro"/>
</dbReference>
<dbReference type="VEuPathDB" id="FungiDB:TRIVIDRAFT_221450"/>
<dbReference type="InterPro" id="IPR036397">
    <property type="entry name" value="RNaseH_sf"/>
</dbReference>
<protein>
    <recommendedName>
        <fullName evidence="1">RNase H type-1 domain-containing protein</fullName>
    </recommendedName>
</protein>
<dbReference type="Proteomes" id="UP000007115">
    <property type="component" value="Unassembled WGS sequence"/>
</dbReference>
<sequence>MKRKSEKQLALETAKHVSMVKQSRRKVSLQVEKALFAAASILRFHGQLIIQPREAAISKVMEISHGEEEQLTFFTNGAVHLPPRENKQNTTLHRVPNHQAQCLSRGPRPRQNKVKLAAAVAYKATDCNEWIVKSFSVPPGGRYYLEAEMAGIAGALAIAISRIVDLRKKTASITSHKVVIFTDSQDAIHQLQKLQEHTRKLIHDHTPACKLITRSQYLHRLGVPLEVHWIPSRHPGIPGNLLADAEARRTAKSNIDVSEEELIQASLQLDYLCVVALIRRQSTSNIDIRPSEFRR</sequence>
<comment type="caution">
    <text evidence="2">The sequence shown here is derived from an EMBL/GenBank/DDBJ whole genome shotgun (WGS) entry which is preliminary data.</text>
</comment>
<evidence type="ECO:0000259" key="1">
    <source>
        <dbReference type="PROSITE" id="PS50879"/>
    </source>
</evidence>
<dbReference type="Gene3D" id="3.30.420.10">
    <property type="entry name" value="Ribonuclease H-like superfamily/Ribonuclease H"/>
    <property type="match status" value="1"/>
</dbReference>
<dbReference type="GO" id="GO:0004523">
    <property type="term" value="F:RNA-DNA hybrid ribonuclease activity"/>
    <property type="evidence" value="ECO:0007669"/>
    <property type="project" value="InterPro"/>
</dbReference>
<dbReference type="AlphaFoldDB" id="G9MSF1"/>
<accession>G9MSF1</accession>
<dbReference type="eggNOG" id="ENOG502T7BH">
    <property type="taxonomic scope" value="Eukaryota"/>
</dbReference>
<dbReference type="SUPFAM" id="SSF53098">
    <property type="entry name" value="Ribonuclease H-like"/>
    <property type="match status" value="1"/>
</dbReference>
<name>G9MSF1_HYPVG</name>
<dbReference type="EMBL" id="ABDF02000006">
    <property type="protein sequence ID" value="EHK22167.1"/>
    <property type="molecule type" value="Genomic_DNA"/>
</dbReference>
<feature type="domain" description="RNase H type-1" evidence="1">
    <location>
        <begin position="67"/>
        <end position="252"/>
    </location>
</feature>
<dbReference type="GeneID" id="25791557"/>
<reference evidence="2 3" key="1">
    <citation type="journal article" date="2011" name="Genome Biol.">
        <title>Comparative genome sequence analysis underscores mycoparasitism as the ancestral life style of Trichoderma.</title>
        <authorList>
            <person name="Kubicek C.P."/>
            <person name="Herrera-Estrella A."/>
            <person name="Seidl-Seiboth V."/>
            <person name="Martinez D.A."/>
            <person name="Druzhinina I.S."/>
            <person name="Thon M."/>
            <person name="Zeilinger S."/>
            <person name="Casas-Flores S."/>
            <person name="Horwitz B.A."/>
            <person name="Mukherjee P.K."/>
            <person name="Mukherjee M."/>
            <person name="Kredics L."/>
            <person name="Alcaraz L.D."/>
            <person name="Aerts A."/>
            <person name="Antal Z."/>
            <person name="Atanasova L."/>
            <person name="Cervantes-Badillo M.G."/>
            <person name="Challacombe J."/>
            <person name="Chertkov O."/>
            <person name="McCluskey K."/>
            <person name="Coulpier F."/>
            <person name="Deshpande N."/>
            <person name="von Doehren H."/>
            <person name="Ebbole D.J."/>
            <person name="Esquivel-Naranjo E.U."/>
            <person name="Fekete E."/>
            <person name="Flipphi M."/>
            <person name="Glaser F."/>
            <person name="Gomez-Rodriguez E.Y."/>
            <person name="Gruber S."/>
            <person name="Han C."/>
            <person name="Henrissat B."/>
            <person name="Hermosa R."/>
            <person name="Hernandez-Onate M."/>
            <person name="Karaffa L."/>
            <person name="Kosti I."/>
            <person name="Le Crom S."/>
            <person name="Lindquist E."/>
            <person name="Lucas S."/>
            <person name="Luebeck M."/>
            <person name="Luebeck P.S."/>
            <person name="Margeot A."/>
            <person name="Metz B."/>
            <person name="Misra M."/>
            <person name="Nevalainen H."/>
            <person name="Omann M."/>
            <person name="Packer N."/>
            <person name="Perrone G."/>
            <person name="Uresti-Rivera E.E."/>
            <person name="Salamov A."/>
            <person name="Schmoll M."/>
            <person name="Seiboth B."/>
            <person name="Shapiro H."/>
            <person name="Sukno S."/>
            <person name="Tamayo-Ramos J.A."/>
            <person name="Tisch D."/>
            <person name="Wiest A."/>
            <person name="Wilkinson H.H."/>
            <person name="Zhang M."/>
            <person name="Coutinho P.M."/>
            <person name="Kenerley C.M."/>
            <person name="Monte E."/>
            <person name="Baker S.E."/>
            <person name="Grigoriev I.V."/>
        </authorList>
    </citation>
    <scope>NUCLEOTIDE SEQUENCE [LARGE SCALE GENOMIC DNA]</scope>
    <source>
        <strain evidence="3">Gv29-8 / FGSC 10586</strain>
    </source>
</reference>
<evidence type="ECO:0000313" key="3">
    <source>
        <dbReference type="Proteomes" id="UP000007115"/>
    </source>
</evidence>
<dbReference type="OrthoDB" id="3548481at2759"/>
<dbReference type="InterPro" id="IPR012337">
    <property type="entry name" value="RNaseH-like_sf"/>
</dbReference>
<evidence type="ECO:0000313" key="2">
    <source>
        <dbReference type="EMBL" id="EHK22167.1"/>
    </source>
</evidence>